<reference evidence="1 2" key="1">
    <citation type="submission" date="2019-02" db="EMBL/GenBank/DDBJ databases">
        <title>Deep-cultivation of Planctomycetes and their phenomic and genomic characterization uncovers novel biology.</title>
        <authorList>
            <person name="Wiegand S."/>
            <person name="Jogler M."/>
            <person name="Boedeker C."/>
            <person name="Pinto D."/>
            <person name="Vollmers J."/>
            <person name="Rivas-Marin E."/>
            <person name="Kohn T."/>
            <person name="Peeters S.H."/>
            <person name="Heuer A."/>
            <person name="Rast P."/>
            <person name="Oberbeckmann S."/>
            <person name="Bunk B."/>
            <person name="Jeske O."/>
            <person name="Meyerdierks A."/>
            <person name="Storesund J.E."/>
            <person name="Kallscheuer N."/>
            <person name="Luecker S."/>
            <person name="Lage O.M."/>
            <person name="Pohl T."/>
            <person name="Merkel B.J."/>
            <person name="Hornburger P."/>
            <person name="Mueller R.-W."/>
            <person name="Bruemmer F."/>
            <person name="Labrenz M."/>
            <person name="Spormann A.M."/>
            <person name="Op den Camp H."/>
            <person name="Overmann J."/>
            <person name="Amann R."/>
            <person name="Jetten M.S.M."/>
            <person name="Mascher T."/>
            <person name="Medema M.H."/>
            <person name="Devos D.P."/>
            <person name="Kaster A.-K."/>
            <person name="Ovreas L."/>
            <person name="Rohde M."/>
            <person name="Galperin M.Y."/>
            <person name="Jogler C."/>
        </authorList>
    </citation>
    <scope>NUCLEOTIDE SEQUENCE [LARGE SCALE GENOMIC DNA]</scope>
    <source>
        <strain evidence="1 2">Pla85_3_4</strain>
    </source>
</reference>
<protein>
    <submittedName>
        <fullName evidence="1">Methyltransferase domain protein</fullName>
    </submittedName>
</protein>
<organism evidence="1 2">
    <name type="scientific">Lignipirellula cremea</name>
    <dbReference type="NCBI Taxonomy" id="2528010"/>
    <lineage>
        <taxon>Bacteria</taxon>
        <taxon>Pseudomonadati</taxon>
        <taxon>Planctomycetota</taxon>
        <taxon>Planctomycetia</taxon>
        <taxon>Pirellulales</taxon>
        <taxon>Pirellulaceae</taxon>
        <taxon>Lignipirellula</taxon>
    </lineage>
</organism>
<evidence type="ECO:0000313" key="1">
    <source>
        <dbReference type="EMBL" id="QDU98968.1"/>
    </source>
</evidence>
<dbReference type="GO" id="GO:0032259">
    <property type="term" value="P:methylation"/>
    <property type="evidence" value="ECO:0007669"/>
    <property type="project" value="UniProtKB-KW"/>
</dbReference>
<keyword evidence="1" id="KW-0489">Methyltransferase</keyword>
<dbReference type="RefSeq" id="WP_145058619.1">
    <property type="nucleotide sequence ID" value="NZ_CP036433.1"/>
</dbReference>
<dbReference type="OrthoDB" id="9816564at2"/>
<name>A0A518E4I1_9BACT</name>
<accession>A0A518E4I1</accession>
<evidence type="ECO:0000313" key="2">
    <source>
        <dbReference type="Proteomes" id="UP000317648"/>
    </source>
</evidence>
<dbReference type="Proteomes" id="UP000317648">
    <property type="component" value="Chromosome"/>
</dbReference>
<dbReference type="Pfam" id="PF13489">
    <property type="entry name" value="Methyltransf_23"/>
    <property type="match status" value="1"/>
</dbReference>
<dbReference type="Gene3D" id="3.40.50.150">
    <property type="entry name" value="Vaccinia Virus protein VP39"/>
    <property type="match status" value="1"/>
</dbReference>
<gene>
    <name evidence="1" type="ORF">Pla8534_68790</name>
</gene>
<dbReference type="AlphaFoldDB" id="A0A518E4I1"/>
<dbReference type="SUPFAM" id="SSF53335">
    <property type="entry name" value="S-adenosyl-L-methionine-dependent methyltransferases"/>
    <property type="match status" value="1"/>
</dbReference>
<keyword evidence="2" id="KW-1185">Reference proteome</keyword>
<dbReference type="KEGG" id="lcre:Pla8534_68790"/>
<dbReference type="GO" id="GO:0008168">
    <property type="term" value="F:methyltransferase activity"/>
    <property type="evidence" value="ECO:0007669"/>
    <property type="project" value="UniProtKB-KW"/>
</dbReference>
<dbReference type="EMBL" id="CP036433">
    <property type="protein sequence ID" value="QDU98968.1"/>
    <property type="molecule type" value="Genomic_DNA"/>
</dbReference>
<keyword evidence="1" id="KW-0808">Transferase</keyword>
<proteinExistence type="predicted"/>
<dbReference type="InterPro" id="IPR029063">
    <property type="entry name" value="SAM-dependent_MTases_sf"/>
</dbReference>
<sequence>MPVSPPEPGPAPAGSHPCPLCGFASSLFFAEPERRYLRCERCRLVHLDRLQLPSRAEEQEQYDLHENDPADLRYRKFLSRLFKPLQEQLQPHSQGLDVGCGPGPTLSVMFEEAGHTMQVYDPIYANDASVFRKSYDFITASEVLEHLHHPARDLARIWSALNDGGWLGVMTKRVRNAEAFADWHYRADPTHVSFYSRDTFAWLARQWNAQWLLVGDDVALFQKAGHPG</sequence>